<dbReference type="InterPro" id="IPR013383">
    <property type="entry name" value="CRISPR-assoc_prot_DxTHG_CS"/>
</dbReference>
<evidence type="ECO:0000313" key="2">
    <source>
        <dbReference type="Proteomes" id="UP000181976"/>
    </source>
</evidence>
<reference evidence="1 2" key="1">
    <citation type="submission" date="2016-10" db="EMBL/GenBank/DDBJ databases">
        <authorList>
            <person name="de Groot N.N."/>
        </authorList>
    </citation>
    <scope>NUCLEOTIDE SEQUENCE [LARGE SCALE GENOMIC DNA]</scope>
    <source>
        <strain evidence="1 2">DSM 19012</strain>
    </source>
</reference>
<dbReference type="InParanoid" id="A0A1I2C8L8"/>
<dbReference type="STRING" id="385682.SAMN05444380_11555"/>
<dbReference type="NCBIfam" id="TIGR02221">
    <property type="entry name" value="cas_TM1812"/>
    <property type="match status" value="1"/>
</dbReference>
<dbReference type="AlphaFoldDB" id="A0A1I2C8L8"/>
<organism evidence="1 2">
    <name type="scientific">Thermophagus xiamenensis</name>
    <dbReference type="NCBI Taxonomy" id="385682"/>
    <lineage>
        <taxon>Bacteria</taxon>
        <taxon>Pseudomonadati</taxon>
        <taxon>Bacteroidota</taxon>
        <taxon>Bacteroidia</taxon>
        <taxon>Marinilabiliales</taxon>
        <taxon>Marinilabiliaceae</taxon>
        <taxon>Thermophagus</taxon>
    </lineage>
</organism>
<keyword evidence="2" id="KW-1185">Reference proteome</keyword>
<dbReference type="OrthoDB" id="9777703at2"/>
<dbReference type="SUPFAM" id="SSF160980">
    <property type="entry name" value="SSO1389-like"/>
    <property type="match status" value="1"/>
</dbReference>
<evidence type="ECO:0000313" key="1">
    <source>
        <dbReference type="EMBL" id="SFE64699.1"/>
    </source>
</evidence>
<dbReference type="RefSeq" id="WP_010527004.1">
    <property type="nucleotide sequence ID" value="NZ_AFSL01000025.1"/>
</dbReference>
<name>A0A1I2C8L8_9BACT</name>
<dbReference type="EMBL" id="FONA01000015">
    <property type="protein sequence ID" value="SFE64699.1"/>
    <property type="molecule type" value="Genomic_DNA"/>
</dbReference>
<proteinExistence type="predicted"/>
<sequence length="425" mass="49462">MARKVFLSILGNGFYEECNYYWQDKSQFSKQRFIQKACVDLFCKNWTEKDKVILYLTDAAYKNNWDKSIHKRIKNGDEYEYIGLANQLPQAIIKRIPDGKTTNEIWEIFEIIFHSLEENDEVYLDITHSFRYLPMLLLVLLNYSKYLKNIILKQITYGNYEARDSDNFAPIMDLTAFSELQDWSIAASDFVNFGQVNKIANLTSKKVVSVIRYEENKKESAFLLNKIKKELEIIAMDIQTCRGQNIISNASVDKVVQYIENLQDVIIKPLNPILQEIKKRLQAFKTNNILNGLAAVEWCLNNGLIQQGITILQETAINFTASILKIDYHNREIREIISSGFHLLSVKKSFEQWNEKCKENKDIIDQIGKNPIISKLIPWYESLKQVRNDINHSGMLTNPQPKTGNSFQKELKSKLNEFKNIITIT</sequence>
<dbReference type="NCBIfam" id="TIGR02549">
    <property type="entry name" value="CRISPR_DxTHG"/>
    <property type="match status" value="1"/>
</dbReference>
<protein>
    <submittedName>
        <fullName evidence="1">CRISPR-associated protein, TM1812 family</fullName>
    </submittedName>
</protein>
<gene>
    <name evidence="1" type="ORF">SAMN05444380_11555</name>
</gene>
<dbReference type="eggNOG" id="COG1517">
    <property type="taxonomic scope" value="Bacteria"/>
</dbReference>
<dbReference type="Proteomes" id="UP000181976">
    <property type="component" value="Unassembled WGS sequence"/>
</dbReference>
<dbReference type="InterPro" id="IPR011742">
    <property type="entry name" value="CRISPR-assoc_prot_TM1812"/>
</dbReference>
<accession>A0A1I2C8L8</accession>